<accession>M0M9X7</accession>
<dbReference type="Proteomes" id="UP000011566">
    <property type="component" value="Unassembled WGS sequence"/>
</dbReference>
<organism evidence="2 3">
    <name type="scientific">Halococcus hamelinensis 100A6</name>
    <dbReference type="NCBI Taxonomy" id="1132509"/>
    <lineage>
        <taxon>Archaea</taxon>
        <taxon>Methanobacteriati</taxon>
        <taxon>Methanobacteriota</taxon>
        <taxon>Stenosarchaea group</taxon>
        <taxon>Halobacteria</taxon>
        <taxon>Halobacteriales</taxon>
        <taxon>Halococcaceae</taxon>
        <taxon>Halococcus</taxon>
    </lineage>
</organism>
<dbReference type="Pfam" id="PF13565">
    <property type="entry name" value="HTH_32"/>
    <property type="match status" value="1"/>
</dbReference>
<gene>
    <name evidence="2" type="ORF">C447_02157</name>
</gene>
<evidence type="ECO:0000313" key="2">
    <source>
        <dbReference type="EMBL" id="EMA41210.1"/>
    </source>
</evidence>
<protein>
    <submittedName>
        <fullName evidence="2">Transposase (ISHnew96)</fullName>
    </submittedName>
</protein>
<dbReference type="OrthoDB" id="195008at2157"/>
<evidence type="ECO:0000256" key="1">
    <source>
        <dbReference type="SAM" id="MobiDB-lite"/>
    </source>
</evidence>
<feature type="region of interest" description="Disordered" evidence="1">
    <location>
        <begin position="72"/>
        <end position="105"/>
    </location>
</feature>
<feature type="compositionally biased region" description="Low complexity" evidence="1">
    <location>
        <begin position="150"/>
        <end position="163"/>
    </location>
</feature>
<dbReference type="SUPFAM" id="SSF46689">
    <property type="entry name" value="Homeodomain-like"/>
    <property type="match status" value="1"/>
</dbReference>
<sequence length="170" mass="19315">MAHLEDVSADDLREILAEVEGKRATQRVMVGLNYKEGLSQRRLAEMYGRTEKTIYNWLCRLDRLADEPAEEVVYDAPRPGRPPKLDDGQRERLEDALNRPPTELGYDRSTWTPALAREYIAETFGVEYELRRVRELMSEAGLSYRAVRTGAAASAPTETSAAPGKKRWTN</sequence>
<dbReference type="RefSeq" id="WP_007690407.1">
    <property type="nucleotide sequence ID" value="NZ_AJRK01000015.1"/>
</dbReference>
<name>M0M9X7_9EURY</name>
<dbReference type="AlphaFoldDB" id="M0M9X7"/>
<dbReference type="EMBL" id="AOMB01000006">
    <property type="protein sequence ID" value="EMA41210.1"/>
    <property type="molecule type" value="Genomic_DNA"/>
</dbReference>
<evidence type="ECO:0000313" key="3">
    <source>
        <dbReference type="Proteomes" id="UP000011566"/>
    </source>
</evidence>
<keyword evidence="3" id="KW-1185">Reference proteome</keyword>
<dbReference type="PATRIC" id="fig|1132509.6.peg.505"/>
<feature type="compositionally biased region" description="Basic and acidic residues" evidence="1">
    <location>
        <begin position="83"/>
        <end position="97"/>
    </location>
</feature>
<dbReference type="eggNOG" id="arCOG02128">
    <property type="taxonomic scope" value="Archaea"/>
</dbReference>
<dbReference type="InterPro" id="IPR009057">
    <property type="entry name" value="Homeodomain-like_sf"/>
</dbReference>
<comment type="caution">
    <text evidence="2">The sequence shown here is derived from an EMBL/GenBank/DDBJ whole genome shotgun (WGS) entry which is preliminary data.</text>
</comment>
<proteinExistence type="predicted"/>
<feature type="region of interest" description="Disordered" evidence="1">
    <location>
        <begin position="148"/>
        <end position="170"/>
    </location>
</feature>
<reference evidence="2 3" key="1">
    <citation type="journal article" date="2014" name="PLoS Genet.">
        <title>Phylogenetically driven sequencing of extremely halophilic archaea reveals strategies for static and dynamic osmo-response.</title>
        <authorList>
            <person name="Becker E.A."/>
            <person name="Seitzer P.M."/>
            <person name="Tritt A."/>
            <person name="Larsen D."/>
            <person name="Krusor M."/>
            <person name="Yao A.I."/>
            <person name="Wu D."/>
            <person name="Madern D."/>
            <person name="Eisen J.A."/>
            <person name="Darling A.E."/>
            <person name="Facciotti M.T."/>
        </authorList>
    </citation>
    <scope>NUCLEOTIDE SEQUENCE [LARGE SCALE GENOMIC DNA]</scope>
    <source>
        <strain evidence="2 3">100A6</strain>
    </source>
</reference>